<dbReference type="EMBL" id="HE612868">
    <property type="protein sequence ID" value="CCE65657.1"/>
    <property type="molecule type" value="Genomic_DNA"/>
</dbReference>
<dbReference type="STRING" id="1071381.G8C0E2"/>
<evidence type="ECO:0000313" key="4">
    <source>
        <dbReference type="Proteomes" id="UP000005666"/>
    </source>
</evidence>
<feature type="region of interest" description="Disordered" evidence="1">
    <location>
        <begin position="21"/>
        <end position="97"/>
    </location>
</feature>
<evidence type="ECO:0000313" key="3">
    <source>
        <dbReference type="EMBL" id="CCE65657.1"/>
    </source>
</evidence>
<name>G8C0E2_TETPH</name>
<gene>
    <name evidence="3" type="primary">TPHA0M00820</name>
    <name evidence="3" type="ordered locus">TPHA_0M00820</name>
</gene>
<proteinExistence type="predicted"/>
<feature type="compositionally biased region" description="Basic and acidic residues" evidence="1">
    <location>
        <begin position="228"/>
        <end position="248"/>
    </location>
</feature>
<feature type="domain" description="Rad61 Wapl" evidence="2">
    <location>
        <begin position="267"/>
        <end position="642"/>
    </location>
</feature>
<dbReference type="AlphaFoldDB" id="G8C0E2"/>
<evidence type="ECO:0000256" key="1">
    <source>
        <dbReference type="SAM" id="MobiDB-lite"/>
    </source>
</evidence>
<dbReference type="GeneID" id="11531878"/>
<feature type="region of interest" description="Disordered" evidence="1">
    <location>
        <begin position="212"/>
        <end position="248"/>
    </location>
</feature>
<reference evidence="3 4" key="1">
    <citation type="journal article" date="2011" name="Proc. Natl. Acad. Sci. U.S.A.">
        <title>Evolutionary erosion of yeast sex chromosomes by mating-type switching accidents.</title>
        <authorList>
            <person name="Gordon J.L."/>
            <person name="Armisen D."/>
            <person name="Proux-Wera E."/>
            <person name="Oheigeartaigh S.S."/>
            <person name="Byrne K.P."/>
            <person name="Wolfe K.H."/>
        </authorList>
    </citation>
    <scope>NUCLEOTIDE SEQUENCE [LARGE SCALE GENOMIC DNA]</scope>
    <source>
        <strain evidence="4">ATCC 24235 / CBS 4417 / NBRC 1672 / NRRL Y-8282 / UCD 70-5</strain>
    </source>
</reference>
<dbReference type="OrthoDB" id="4069585at2759"/>
<dbReference type="OMA" id="KHDANIT"/>
<evidence type="ECO:0000259" key="2">
    <source>
        <dbReference type="Pfam" id="PF16997"/>
    </source>
</evidence>
<accession>G8C0E2</accession>
<dbReference type="RefSeq" id="XP_003688091.1">
    <property type="nucleotide sequence ID" value="XM_003688043.1"/>
</dbReference>
<dbReference type="InterPro" id="IPR031550">
    <property type="entry name" value="Rad61_Wapl"/>
</dbReference>
<keyword evidence="4" id="KW-1185">Reference proteome</keyword>
<organism evidence="3 4">
    <name type="scientific">Tetrapisispora phaffii (strain ATCC 24235 / CBS 4417 / NBRC 1672 / NRRL Y-8282 / UCD 70-5)</name>
    <name type="common">Yeast</name>
    <name type="synonym">Fabospora phaffii</name>
    <dbReference type="NCBI Taxonomy" id="1071381"/>
    <lineage>
        <taxon>Eukaryota</taxon>
        <taxon>Fungi</taxon>
        <taxon>Dikarya</taxon>
        <taxon>Ascomycota</taxon>
        <taxon>Saccharomycotina</taxon>
        <taxon>Saccharomycetes</taxon>
        <taxon>Saccharomycetales</taxon>
        <taxon>Saccharomycetaceae</taxon>
        <taxon>Tetrapisispora</taxon>
    </lineage>
</organism>
<dbReference type="Pfam" id="PF16997">
    <property type="entry name" value="Wap1"/>
    <property type="match status" value="1"/>
</dbReference>
<dbReference type="KEGG" id="tpf:TPHA_0M00820"/>
<dbReference type="Proteomes" id="UP000005666">
    <property type="component" value="Chromosome 13"/>
</dbReference>
<dbReference type="eggNOG" id="ENOG502RY5C">
    <property type="taxonomic scope" value="Eukaryota"/>
</dbReference>
<dbReference type="HOGENOM" id="CLU_460918_0_0_1"/>
<protein>
    <recommendedName>
        <fullName evidence="2">Rad61 Wapl domain-containing protein</fullName>
    </recommendedName>
</protein>
<dbReference type="Gene3D" id="1.25.10.60">
    <property type="entry name" value="Rad61, Wapl domain"/>
    <property type="match status" value="1"/>
</dbReference>
<sequence>MRGYGKRSSSVILLLTNNEDRSDVEFSDSSDNDETRRLEMNGSKTRLVDGSVDINEFSSNAIASSPLKDKRGSSESIRGPDSSNPTGSNKTRKQDSSIATRELDIFDFLETKTTHKKRRTNYRKSTTIDDTDDSVVNFTSDLSYSVDNSEINETIEGLDSFLMSLQKVKKDEVLDQLNIMTKEDECAFNELTSTTNSSKKLYDRRRTLLKKQKSDTDSELDEEEDDNEKEKNERQLSNSLDRKDKKSKETSKILSSEFNSQEADLSSTQHFLELKHIGGTLRFEDDLEFLTSGSPEKLTKDKFISKLLNFSLAIQTDKDLISYINKHCKNEVYEWCFTKATVRDPIIILLLGVICHEIEIPINEHNIDSHLTMLSELSKQHDIPEDTTLTQKLVKLNYKDFVNIICPNTGVTYTIKLLEKNTSVLMNQSSCQKITCTLLKNYNELQTQDQDLLMKHLQDILSNYKFELNFLQNVVNSLESIFMSANGNTEVLKSLILITNDQEMVKHIKYQTKQNMYNTCSTHIVNHFFSRKGSIIELLLLYNGLLLNIISQTNNDLQLSRETLDNFTKIYNKLNDETPNESNQFLHDMIYLNFAYLLRQFQDSNLINDTTTSELHSKLKQFNLSVKEYNINLSRKIEQILNI</sequence>
<dbReference type="InterPro" id="IPR038496">
    <property type="entry name" value="Rad61_Wapl_sf"/>
</dbReference>
<feature type="compositionally biased region" description="Acidic residues" evidence="1">
    <location>
        <begin position="217"/>
        <end position="227"/>
    </location>
</feature>